<dbReference type="InterPro" id="IPR007893">
    <property type="entry name" value="Spore_coat_U/FanG"/>
</dbReference>
<accession>S0G7Y8</accession>
<keyword evidence="2" id="KW-0167">Capsid protein</keyword>
<protein>
    <submittedName>
        <fullName evidence="2">Spore coat protein U-like protein</fullName>
    </submittedName>
</protein>
<dbReference type="AlphaFoldDB" id="S0G7Y8"/>
<dbReference type="Proteomes" id="UP000014216">
    <property type="component" value="Unassembled WGS sequence"/>
</dbReference>
<dbReference type="Pfam" id="PF05229">
    <property type="entry name" value="SCPU"/>
    <property type="match status" value="1"/>
</dbReference>
<comment type="caution">
    <text evidence="2">The sequence shown here is derived from an EMBL/GenBank/DDBJ whole genome shotgun (WGS) entry which is preliminary data.</text>
</comment>
<sequence length="189" mass="20913">MTPRRQMARSPRRHAWLLACAMAMSIFFLQWRPVMVWAGAATDDSLAGDLAQVQCSLVSASLNFGRLNLRQPSRIVGEGEVVVVCLNPSTAVRHTELALAFPTMGRQTALLRAGQSTLAAAFYRDAQFTEPWGDDRNGARALRVILELGPGERRRLRLPVHALLQNRRDASAGVYHTLIPITLTTRNTP</sequence>
<dbReference type="EMBL" id="APJX01000001">
    <property type="protein sequence ID" value="EMS81582.1"/>
    <property type="molecule type" value="Genomic_DNA"/>
</dbReference>
<feature type="domain" description="Spore coat protein U/FanG" evidence="1">
    <location>
        <begin position="50"/>
        <end position="181"/>
    </location>
</feature>
<evidence type="ECO:0000259" key="1">
    <source>
        <dbReference type="Pfam" id="PF05229"/>
    </source>
</evidence>
<keyword evidence="3" id="KW-1185">Reference proteome</keyword>
<name>S0G7Y8_9BACT</name>
<evidence type="ECO:0000313" key="2">
    <source>
        <dbReference type="EMBL" id="EMS81582.1"/>
    </source>
</evidence>
<dbReference type="RefSeq" id="WP_006964329.1">
    <property type="nucleotide sequence ID" value="NZ_APJX01000001.1"/>
</dbReference>
<keyword evidence="2" id="KW-0946">Virion</keyword>
<reference evidence="2 3" key="1">
    <citation type="journal article" date="2013" name="Genome Announc.">
        <title>Draft Genome Sequence of Desulfotignum phosphitoxidans DSM 13687 Strain FiPS-3.</title>
        <authorList>
            <person name="Poehlein A."/>
            <person name="Daniel R."/>
            <person name="Simeonova D.D."/>
        </authorList>
    </citation>
    <scope>NUCLEOTIDE SEQUENCE [LARGE SCALE GENOMIC DNA]</scope>
    <source>
        <strain evidence="2 3">DSM 13687</strain>
    </source>
</reference>
<evidence type="ECO:0000313" key="3">
    <source>
        <dbReference type="Proteomes" id="UP000014216"/>
    </source>
</evidence>
<organism evidence="2 3">
    <name type="scientific">Desulfotignum phosphitoxidans DSM 13687</name>
    <dbReference type="NCBI Taxonomy" id="1286635"/>
    <lineage>
        <taxon>Bacteria</taxon>
        <taxon>Pseudomonadati</taxon>
        <taxon>Thermodesulfobacteriota</taxon>
        <taxon>Desulfobacteria</taxon>
        <taxon>Desulfobacterales</taxon>
        <taxon>Desulfobacteraceae</taxon>
        <taxon>Desulfotignum</taxon>
    </lineage>
</organism>
<gene>
    <name evidence="2" type="ORF">Dpo_1c07230</name>
</gene>
<proteinExistence type="predicted"/>